<sequence>MLSITDLRFFQAVAAAPSLAAAARALNVTPPAVTQRLAQIEQKLQLKLAERGPAGLRLTAEGGLLAERGAVILTDLDGLADQLAERRGAIAGPLRVIAPFGYGRLKIAPFLAAFALEHPELAPSLTLTEDPRGAMRTDLWDVLIHVGRLPDLGLVQKKLASNRRFLCAAPRYASRHGLPETPDDLSAHRVGVVREDQADVTLWSLVSPKGDIKAVRIHPSFDSNDGEVIRSWALDGLGIIERSEWSICDDVREGRLLPVLPNWRLPDADVVALMNPRSVRAARIEAFVSHLAAKLHETACSSEQ</sequence>
<dbReference type="PROSITE" id="PS50931">
    <property type="entry name" value="HTH_LYSR"/>
    <property type="match status" value="1"/>
</dbReference>
<dbReference type="GO" id="GO:0043565">
    <property type="term" value="F:sequence-specific DNA binding"/>
    <property type="evidence" value="ECO:0007669"/>
    <property type="project" value="TreeGrafter"/>
</dbReference>
<evidence type="ECO:0000256" key="1">
    <source>
        <dbReference type="ARBA" id="ARBA00009437"/>
    </source>
</evidence>
<feature type="domain" description="HTH lysR-type" evidence="5">
    <location>
        <begin position="2"/>
        <end position="59"/>
    </location>
</feature>
<dbReference type="Proteomes" id="UP000283063">
    <property type="component" value="Chromosome"/>
</dbReference>
<dbReference type="RefSeq" id="WP_127747400.1">
    <property type="nucleotide sequence ID" value="NZ_CP033219.1"/>
</dbReference>
<dbReference type="PANTHER" id="PTHR30537:SF5">
    <property type="entry name" value="HTH-TYPE TRANSCRIPTIONAL ACTIVATOR TTDR-RELATED"/>
    <property type="match status" value="1"/>
</dbReference>
<protein>
    <submittedName>
        <fullName evidence="6">LysR family transcriptional regulator</fullName>
    </submittedName>
</protein>
<evidence type="ECO:0000259" key="5">
    <source>
        <dbReference type="PROSITE" id="PS50931"/>
    </source>
</evidence>
<dbReference type="InterPro" id="IPR036390">
    <property type="entry name" value="WH_DNA-bd_sf"/>
</dbReference>
<dbReference type="InterPro" id="IPR000847">
    <property type="entry name" value="LysR_HTH_N"/>
</dbReference>
<proteinExistence type="inferred from homology"/>
<dbReference type="GO" id="GO:0006351">
    <property type="term" value="P:DNA-templated transcription"/>
    <property type="evidence" value="ECO:0007669"/>
    <property type="project" value="TreeGrafter"/>
</dbReference>
<organism evidence="6 7">
    <name type="scientific">Parasedimentitalea marina</name>
    <dbReference type="NCBI Taxonomy" id="2483033"/>
    <lineage>
        <taxon>Bacteria</taxon>
        <taxon>Pseudomonadati</taxon>
        <taxon>Pseudomonadota</taxon>
        <taxon>Alphaproteobacteria</taxon>
        <taxon>Rhodobacterales</taxon>
        <taxon>Paracoccaceae</taxon>
        <taxon>Parasedimentitalea</taxon>
    </lineage>
</organism>
<accession>A0A3T0MYQ7</accession>
<dbReference type="KEGG" id="sedi:EBB79_02675"/>
<dbReference type="Gene3D" id="3.40.190.290">
    <property type="match status" value="1"/>
</dbReference>
<comment type="similarity">
    <text evidence="1">Belongs to the LysR transcriptional regulatory family.</text>
</comment>
<dbReference type="Pfam" id="PF03466">
    <property type="entry name" value="LysR_substrate"/>
    <property type="match status" value="1"/>
</dbReference>
<dbReference type="AlphaFoldDB" id="A0A3T0MYQ7"/>
<reference evidence="6 7" key="1">
    <citation type="submission" date="2018-10" db="EMBL/GenBank/DDBJ databases">
        <title>Parasedimentitalea marina sp. nov., a psychrophilic bacterium isolated from deep seawater of the New Britain Trench.</title>
        <authorList>
            <person name="Cao J."/>
        </authorList>
    </citation>
    <scope>NUCLEOTIDE SEQUENCE [LARGE SCALE GENOMIC DNA]</scope>
    <source>
        <strain evidence="6 7">W43</strain>
    </source>
</reference>
<keyword evidence="4" id="KW-0804">Transcription</keyword>
<evidence type="ECO:0000313" key="7">
    <source>
        <dbReference type="Proteomes" id="UP000283063"/>
    </source>
</evidence>
<dbReference type="InterPro" id="IPR058163">
    <property type="entry name" value="LysR-type_TF_proteobact-type"/>
</dbReference>
<evidence type="ECO:0000256" key="4">
    <source>
        <dbReference type="ARBA" id="ARBA00023163"/>
    </source>
</evidence>
<evidence type="ECO:0000256" key="2">
    <source>
        <dbReference type="ARBA" id="ARBA00023015"/>
    </source>
</evidence>
<dbReference type="InterPro" id="IPR005119">
    <property type="entry name" value="LysR_subst-bd"/>
</dbReference>
<dbReference type="OrthoDB" id="9813056at2"/>
<dbReference type="EMBL" id="CP033219">
    <property type="protein sequence ID" value="AZV76908.1"/>
    <property type="molecule type" value="Genomic_DNA"/>
</dbReference>
<keyword evidence="7" id="KW-1185">Reference proteome</keyword>
<dbReference type="SUPFAM" id="SSF53850">
    <property type="entry name" value="Periplasmic binding protein-like II"/>
    <property type="match status" value="1"/>
</dbReference>
<name>A0A3T0MYQ7_9RHOB</name>
<dbReference type="Gene3D" id="1.10.10.10">
    <property type="entry name" value="Winged helix-like DNA-binding domain superfamily/Winged helix DNA-binding domain"/>
    <property type="match status" value="1"/>
</dbReference>
<dbReference type="Pfam" id="PF00126">
    <property type="entry name" value="HTH_1"/>
    <property type="match status" value="1"/>
</dbReference>
<dbReference type="SUPFAM" id="SSF46785">
    <property type="entry name" value="Winged helix' DNA-binding domain"/>
    <property type="match status" value="1"/>
</dbReference>
<keyword evidence="2" id="KW-0805">Transcription regulation</keyword>
<dbReference type="GO" id="GO:0003700">
    <property type="term" value="F:DNA-binding transcription factor activity"/>
    <property type="evidence" value="ECO:0007669"/>
    <property type="project" value="InterPro"/>
</dbReference>
<gene>
    <name evidence="6" type="ORF">EBB79_02675</name>
</gene>
<evidence type="ECO:0000313" key="6">
    <source>
        <dbReference type="EMBL" id="AZV76908.1"/>
    </source>
</evidence>
<keyword evidence="3" id="KW-0238">DNA-binding</keyword>
<dbReference type="PANTHER" id="PTHR30537">
    <property type="entry name" value="HTH-TYPE TRANSCRIPTIONAL REGULATOR"/>
    <property type="match status" value="1"/>
</dbReference>
<dbReference type="InterPro" id="IPR036388">
    <property type="entry name" value="WH-like_DNA-bd_sf"/>
</dbReference>
<evidence type="ECO:0000256" key="3">
    <source>
        <dbReference type="ARBA" id="ARBA00023125"/>
    </source>
</evidence>